<dbReference type="InterPro" id="IPR036237">
    <property type="entry name" value="Xyl_isomerase-like_sf"/>
</dbReference>
<dbReference type="EC" id="4.2.1.118" evidence="1"/>
<gene>
    <name evidence="3" type="ORF">E0H75_10300</name>
</gene>
<dbReference type="Gene3D" id="3.10.180.10">
    <property type="entry name" value="2,3-Dihydroxybiphenyl 1,2-Dioxygenase, domain 1"/>
    <property type="match status" value="2"/>
</dbReference>
<comment type="cofactor">
    <cofactor evidence="1">
        <name>a divalent metal cation</name>
        <dbReference type="ChEBI" id="CHEBI:60240"/>
    </cofactor>
</comment>
<sequence length="894" mass="97654">MLTAERQTSSTAGLNGPRPVIATACLSGTLEDKLAAAAAAGFSGIEIFEDDLIMSPWSPRRVRDECATLGLSIDLYQPFHDFEAVPAGLNESNLRRAERKFDVMEQLGCTTLLVCSSESAAAVDDDLLATEQLTTLADRAARRGLRIAYEATAWARFVNTPQHAWRIVRESGHVALGVCLDSFHVFARGDDLDVHDVPGSKIFHVQLADAPRLRMDAADWSHHHRLFPGQGVFDVAGFLERVLSTGYSGPLSLEVFNDVYRQSDPRYAAVDAMRSLLTLEERELSLPPAPPLTGHAFSELAVDDVSGPAVARTLTALGFAHAGQHRSKHVQLWEQGNARVLLNFAPERAVHPATASICALAVNSADPQVSARRAERLMAPVLPRTFRPDEADLCSVAAPDGTAVFFCHTDWLDDFLPTGADAPAELLTGTDHVSLTESIDDFDHAVLFYRSVLGMQSDQVAELPAPFGLIHRRTASDPDHRVRINLNTAPLRRGDWGPTVPNPQHVAFSTDDAVAAARAMRELGVPLLKLPDNYYDDLDARVLLPPQLLATMREHSILYDRDEHGEYLHFSTEIVGGRLFFEVVQRTGSYEGYGAANSAAVCMAAHRRSRRAAPGDRRDYSLAHLTALSLSPPELVEAAAEAGYRYVGLRMTRVTAQEPHYPLATDTGLMRATRSRLAATGVDVLDVELARIGPEGRPRDYLRFLEAGAELGARHVITQLPDPDFSRKADRFAELCNLAQPFGLTIDLEFPSWTETPDLAEAVRVLRAADQPNAGILVDLLHFARSDSSIAELRDLPPAWFHFAHLCDAPAETPSSQEGLIHTARFERLFPGEGGLDLNGVLSALPAGIPYALEIPHATRVAQSGAQEHARQAITYVRQHLDPLQHQTPGTDAA</sequence>
<keyword evidence="1" id="KW-0479">Metal-binding</keyword>
<comment type="pathway">
    <text evidence="1">Aromatic compound metabolism; 3,4-dihydroxybenzoate biosynthesis.</text>
</comment>
<feature type="binding site" evidence="1">
    <location>
        <position position="181"/>
    </location>
    <ligand>
        <name>a divalent metal cation</name>
        <dbReference type="ChEBI" id="CHEBI:60240"/>
        <note>catalytic</note>
    </ligand>
</feature>
<comment type="similarity">
    <text evidence="1">Belongs to the bacterial two-domain DSD family.</text>
</comment>
<organism evidence="3 4">
    <name type="scientific">Kribbella capetownensis</name>
    <dbReference type="NCBI Taxonomy" id="1572659"/>
    <lineage>
        <taxon>Bacteria</taxon>
        <taxon>Bacillati</taxon>
        <taxon>Actinomycetota</taxon>
        <taxon>Actinomycetes</taxon>
        <taxon>Propionibacteriales</taxon>
        <taxon>Kribbellaceae</taxon>
        <taxon>Kribbella</taxon>
    </lineage>
</organism>
<dbReference type="HAMAP" id="MF_02238">
    <property type="entry name" value="DSD"/>
    <property type="match status" value="1"/>
</dbReference>
<comment type="function">
    <text evidence="1">Catalyzes the conversion of 3-dehydroshikimate to protocatechuate (3,4-dihydroxybenzoate), a common intermediate of quinate and shikimate degradation pathways.</text>
</comment>
<feature type="binding site" evidence="1">
    <location>
        <position position="150"/>
    </location>
    <ligand>
        <name>a divalent metal cation</name>
        <dbReference type="ChEBI" id="CHEBI:60240"/>
        <note>catalytic</note>
    </ligand>
</feature>
<reference evidence="3 4" key="1">
    <citation type="submission" date="2019-02" db="EMBL/GenBank/DDBJ databases">
        <title>Kribbella capetownensis sp. nov. and Kribbella speibonae sp. nov., isolated from soil.</title>
        <authorList>
            <person name="Curtis S.M."/>
            <person name="Norton I."/>
            <person name="Everest G.J."/>
            <person name="Meyers P.R."/>
        </authorList>
    </citation>
    <scope>NUCLEOTIDE SEQUENCE [LARGE SCALE GENOMIC DNA]</scope>
    <source>
        <strain evidence="3 4">YM53</strain>
    </source>
</reference>
<dbReference type="InterPro" id="IPR043700">
    <property type="entry name" value="DSD"/>
</dbReference>
<dbReference type="PANTHER" id="PTHR12110:SF21">
    <property type="entry name" value="XYLOSE ISOMERASE-LIKE TIM BARREL DOMAIN-CONTAINING PROTEIN"/>
    <property type="match status" value="1"/>
</dbReference>
<dbReference type="InterPro" id="IPR050312">
    <property type="entry name" value="IolE/XylAMocC-like"/>
</dbReference>
<feature type="binding site" evidence="1">
    <location>
        <position position="206"/>
    </location>
    <ligand>
        <name>a divalent metal cation</name>
        <dbReference type="ChEBI" id="CHEBI:60240"/>
        <note>catalytic</note>
    </ligand>
</feature>
<comment type="catalytic activity">
    <reaction evidence="1">
        <text>3-dehydroshikimate = 3,4-dihydroxybenzoate + H2O</text>
        <dbReference type="Rhea" id="RHEA:24848"/>
        <dbReference type="ChEBI" id="CHEBI:15377"/>
        <dbReference type="ChEBI" id="CHEBI:16630"/>
        <dbReference type="ChEBI" id="CHEBI:36241"/>
        <dbReference type="EC" id="4.2.1.118"/>
    </reaction>
</comment>
<dbReference type="PROSITE" id="PS51819">
    <property type="entry name" value="VOC"/>
    <property type="match status" value="1"/>
</dbReference>
<protein>
    <recommendedName>
        <fullName evidence="1">3-dehydroshikimate dehydratase</fullName>
        <shortName evidence="1">DSD</shortName>
        <ecNumber evidence="1">4.2.1.118</ecNumber>
    </recommendedName>
</protein>
<dbReference type="SUPFAM" id="SSF54593">
    <property type="entry name" value="Glyoxalase/Bleomycin resistance protein/Dihydroxybiphenyl dioxygenase"/>
    <property type="match status" value="1"/>
</dbReference>
<dbReference type="Pfam" id="PF01261">
    <property type="entry name" value="AP_endonuc_2"/>
    <property type="match status" value="2"/>
</dbReference>
<dbReference type="Pfam" id="PF14696">
    <property type="entry name" value="Glyoxalase_5"/>
    <property type="match status" value="1"/>
</dbReference>
<name>A0A4V2M8A3_9ACTN</name>
<comment type="caution">
    <text evidence="3">The sequence shown here is derived from an EMBL/GenBank/DDBJ whole genome shotgun (WGS) entry which is preliminary data.</text>
</comment>
<dbReference type="InterPro" id="IPR004360">
    <property type="entry name" value="Glyas_Fos-R_dOase_dom"/>
</dbReference>
<evidence type="ECO:0000313" key="4">
    <source>
        <dbReference type="Proteomes" id="UP000293342"/>
    </source>
</evidence>
<keyword evidence="4" id="KW-1185">Reference proteome</keyword>
<feature type="binding site" evidence="1">
    <location>
        <position position="582"/>
    </location>
    <ligand>
        <name>Mg(2+)</name>
        <dbReference type="ChEBI" id="CHEBI:18420"/>
    </ligand>
</feature>
<dbReference type="PANTHER" id="PTHR12110">
    <property type="entry name" value="HYDROXYPYRUVATE ISOMERASE"/>
    <property type="match status" value="1"/>
</dbReference>
<feature type="binding site" evidence="1">
    <location>
        <position position="254"/>
    </location>
    <ligand>
        <name>a divalent metal cation</name>
        <dbReference type="ChEBI" id="CHEBI:60240"/>
        <note>catalytic</note>
    </ligand>
</feature>
<dbReference type="RefSeq" id="WP_131513214.1">
    <property type="nucleotide sequence ID" value="NZ_SJKD01000002.1"/>
</dbReference>
<dbReference type="GO" id="GO:0046279">
    <property type="term" value="P:3,4-dihydroxybenzoate biosynthetic process"/>
    <property type="evidence" value="ECO:0007669"/>
    <property type="project" value="UniProtKB-UniRule"/>
</dbReference>
<feature type="binding site" evidence="1">
    <location>
        <position position="432"/>
    </location>
    <ligand>
        <name>Mg(2+)</name>
        <dbReference type="ChEBI" id="CHEBI:18420"/>
    </ligand>
</feature>
<dbReference type="Proteomes" id="UP000293342">
    <property type="component" value="Unassembled WGS sequence"/>
</dbReference>
<feature type="binding site" evidence="1">
    <location>
        <position position="505"/>
    </location>
    <ligand>
        <name>Mg(2+)</name>
        <dbReference type="ChEBI" id="CHEBI:18420"/>
    </ligand>
</feature>
<dbReference type="UniPathway" id="UPA00088"/>
<feature type="domain" description="VOC" evidence="2">
    <location>
        <begin position="429"/>
        <end position="573"/>
    </location>
</feature>
<proteinExistence type="inferred from homology"/>
<accession>A0A4V2M8A3</accession>
<dbReference type="SUPFAM" id="SSF51658">
    <property type="entry name" value="Xylose isomerase-like"/>
    <property type="match status" value="2"/>
</dbReference>
<evidence type="ECO:0000256" key="1">
    <source>
        <dbReference type="HAMAP-Rule" id="MF_02238"/>
    </source>
</evidence>
<dbReference type="InterPro" id="IPR013022">
    <property type="entry name" value="Xyl_isomerase-like_TIM-brl"/>
</dbReference>
<dbReference type="InterPro" id="IPR029068">
    <property type="entry name" value="Glyas_Bleomycin-R_OHBP_Dase"/>
</dbReference>
<keyword evidence="1" id="KW-0456">Lyase</keyword>
<evidence type="ECO:0000313" key="3">
    <source>
        <dbReference type="EMBL" id="TCC50592.1"/>
    </source>
</evidence>
<dbReference type="GO" id="GO:0046565">
    <property type="term" value="F:3-dehydroshikimate dehydratase activity"/>
    <property type="evidence" value="ECO:0007669"/>
    <property type="project" value="UniProtKB-UniRule"/>
</dbReference>
<dbReference type="OrthoDB" id="9780241at2"/>
<dbReference type="Gene3D" id="3.20.20.150">
    <property type="entry name" value="Divalent-metal-dependent TIM barrel enzymes"/>
    <property type="match status" value="2"/>
</dbReference>
<dbReference type="GO" id="GO:0046872">
    <property type="term" value="F:metal ion binding"/>
    <property type="evidence" value="ECO:0007669"/>
    <property type="project" value="UniProtKB-UniRule"/>
</dbReference>
<evidence type="ECO:0000259" key="2">
    <source>
        <dbReference type="PROSITE" id="PS51819"/>
    </source>
</evidence>
<dbReference type="AlphaFoldDB" id="A0A4V2M8A3"/>
<dbReference type="InterPro" id="IPR037523">
    <property type="entry name" value="VOC_core"/>
</dbReference>
<dbReference type="EMBL" id="SJKD01000002">
    <property type="protein sequence ID" value="TCC50592.1"/>
    <property type="molecule type" value="Genomic_DNA"/>
</dbReference>
<dbReference type="Pfam" id="PF00903">
    <property type="entry name" value="Glyoxalase"/>
    <property type="match status" value="1"/>
</dbReference>